<dbReference type="Proteomes" id="UP000499080">
    <property type="component" value="Unassembled WGS sequence"/>
</dbReference>
<organism evidence="1 2">
    <name type="scientific">Araneus ventricosus</name>
    <name type="common">Orbweaver spider</name>
    <name type="synonym">Epeira ventricosa</name>
    <dbReference type="NCBI Taxonomy" id="182803"/>
    <lineage>
        <taxon>Eukaryota</taxon>
        <taxon>Metazoa</taxon>
        <taxon>Ecdysozoa</taxon>
        <taxon>Arthropoda</taxon>
        <taxon>Chelicerata</taxon>
        <taxon>Arachnida</taxon>
        <taxon>Araneae</taxon>
        <taxon>Araneomorphae</taxon>
        <taxon>Entelegynae</taxon>
        <taxon>Araneoidea</taxon>
        <taxon>Araneidae</taxon>
        <taxon>Araneus</taxon>
    </lineage>
</organism>
<sequence length="172" mass="19480">MAKLFDWVNYSNPSIIASPADKLLTHPTNSTLDFAIIKNISAAEANSINALRSDHNPIFFVFQLAAVVPVHLRALTTTNWSRFQSIISSTVPGNPKIESIEDIENAIAKLEFEITAALNLSSRTKAINTTHYKLSFYITRKITYKNHTHTHIRKLHQLTRYPSYKSEENRLG</sequence>
<dbReference type="OrthoDB" id="6433336at2759"/>
<proteinExistence type="predicted"/>
<gene>
    <name evidence="1" type="ORF">AVEN_211114_1</name>
</gene>
<dbReference type="AlphaFoldDB" id="A0A4Y2TLA4"/>
<comment type="caution">
    <text evidence="1">The sequence shown here is derived from an EMBL/GenBank/DDBJ whole genome shotgun (WGS) entry which is preliminary data.</text>
</comment>
<evidence type="ECO:0000313" key="1">
    <source>
        <dbReference type="EMBL" id="GBN99895.1"/>
    </source>
</evidence>
<reference evidence="1 2" key="1">
    <citation type="journal article" date="2019" name="Sci. Rep.">
        <title>Orb-weaving spider Araneus ventricosus genome elucidates the spidroin gene catalogue.</title>
        <authorList>
            <person name="Kono N."/>
            <person name="Nakamura H."/>
            <person name="Ohtoshi R."/>
            <person name="Moran D.A.P."/>
            <person name="Shinohara A."/>
            <person name="Yoshida Y."/>
            <person name="Fujiwara M."/>
            <person name="Mori M."/>
            <person name="Tomita M."/>
            <person name="Arakawa K."/>
        </authorList>
    </citation>
    <scope>NUCLEOTIDE SEQUENCE [LARGE SCALE GENOMIC DNA]</scope>
</reference>
<name>A0A4Y2TLA4_ARAVE</name>
<keyword evidence="2" id="KW-1185">Reference proteome</keyword>
<evidence type="ECO:0008006" key="3">
    <source>
        <dbReference type="Google" id="ProtNLM"/>
    </source>
</evidence>
<evidence type="ECO:0000313" key="2">
    <source>
        <dbReference type="Proteomes" id="UP000499080"/>
    </source>
</evidence>
<dbReference type="EMBL" id="BGPR01028628">
    <property type="protein sequence ID" value="GBN99895.1"/>
    <property type="molecule type" value="Genomic_DNA"/>
</dbReference>
<protein>
    <recommendedName>
        <fullName evidence="3">Endonuclease/exonuclease/phosphatase domain-containing protein</fullName>
    </recommendedName>
</protein>
<accession>A0A4Y2TLA4</accession>